<reference evidence="2 3" key="1">
    <citation type="submission" date="2019-06" db="EMBL/GenBank/DDBJ databases">
        <title>Whole genome shotgun sequence of Zoogloea ramigera NBRC 15342.</title>
        <authorList>
            <person name="Hosoyama A."/>
            <person name="Uohara A."/>
            <person name="Ohji S."/>
            <person name="Ichikawa N."/>
        </authorList>
    </citation>
    <scope>NUCLEOTIDE SEQUENCE [LARGE SCALE GENOMIC DNA]</scope>
    <source>
        <strain evidence="2 3">NBRC 15342</strain>
    </source>
</reference>
<dbReference type="InterPro" id="IPR027417">
    <property type="entry name" value="P-loop_NTPase"/>
</dbReference>
<dbReference type="InterPro" id="IPR052943">
    <property type="entry name" value="TMTC_O-mannosyl-trnsfr"/>
</dbReference>
<dbReference type="Pfam" id="PF13191">
    <property type="entry name" value="AAA_16"/>
    <property type="match status" value="1"/>
</dbReference>
<evidence type="ECO:0000313" key="3">
    <source>
        <dbReference type="Proteomes" id="UP000318422"/>
    </source>
</evidence>
<gene>
    <name evidence="2" type="ORF">ZRA01_16010</name>
</gene>
<dbReference type="SUPFAM" id="SSF52540">
    <property type="entry name" value="P-loop containing nucleoside triphosphate hydrolases"/>
    <property type="match status" value="1"/>
</dbReference>
<protein>
    <recommendedName>
        <fullName evidence="1">Orc1-like AAA ATPase domain-containing protein</fullName>
    </recommendedName>
</protein>
<keyword evidence="3" id="KW-1185">Reference proteome</keyword>
<accession>A0A4Y4CRI0</accession>
<dbReference type="Gene3D" id="3.40.50.300">
    <property type="entry name" value="P-loop containing nucleotide triphosphate hydrolases"/>
    <property type="match status" value="1"/>
</dbReference>
<dbReference type="SUPFAM" id="SSF48452">
    <property type="entry name" value="TPR-like"/>
    <property type="match status" value="1"/>
</dbReference>
<name>A0A4Y4CRI0_ZOORA</name>
<organism evidence="2 3">
    <name type="scientific">Zoogloea ramigera</name>
    <dbReference type="NCBI Taxonomy" id="350"/>
    <lineage>
        <taxon>Bacteria</taxon>
        <taxon>Pseudomonadati</taxon>
        <taxon>Pseudomonadota</taxon>
        <taxon>Betaproteobacteria</taxon>
        <taxon>Rhodocyclales</taxon>
        <taxon>Zoogloeaceae</taxon>
        <taxon>Zoogloea</taxon>
    </lineage>
</organism>
<dbReference type="SMART" id="SM00028">
    <property type="entry name" value="TPR"/>
    <property type="match status" value="6"/>
</dbReference>
<proteinExistence type="predicted"/>
<dbReference type="Proteomes" id="UP000318422">
    <property type="component" value="Unassembled WGS sequence"/>
</dbReference>
<feature type="domain" description="Orc1-like AAA ATPase" evidence="1">
    <location>
        <begin position="22"/>
        <end position="173"/>
    </location>
</feature>
<dbReference type="PANTHER" id="PTHR44809:SF1">
    <property type="entry name" value="PROTEIN O-MANNOSYL-TRANSFERASE TMTC1"/>
    <property type="match status" value="1"/>
</dbReference>
<dbReference type="PANTHER" id="PTHR44809">
    <property type="match status" value="1"/>
</dbReference>
<evidence type="ECO:0000259" key="1">
    <source>
        <dbReference type="Pfam" id="PF13191"/>
    </source>
</evidence>
<sequence length="1005" mass="110624">MSIATHHYNPDWLSDDALVAGFIARQAEFRFLRDELARAPLEGSVQHYLLIGLRGAGKTTLLKRLAVAIRRDVDLADHLIALSFPEELYQVKDLADFWWAACEALVDELDRQGRRADADALMDRTDAARAAARRSDQPADAGLALLLDTCARLQRRPVMLVDNLDMVFERIDKRGRKLKDPHAAAYWALREALSTTRSPIVIGGSVRLSEPFTDYDKAFYDFFVPKRLGRLELAEVRRVLEHLADRQGSPEIKARLKARPSRIETLHDLTGGNPRAVGLIFTLLQQGPNSRAVEDFERLMDLTTPYYKARFEDLSEQAQVVMHALAVRRPGDGSGLRFGHTAAELGAHAGLPTNVVSAQLDVLEREGLLEKSAAFGRTQYRIAEQLFRLWLQMRGNRRVRQSALGLTEFLEAMYDEEELTATLQGATGPALAEARLAFAMADMRGRRADRRSLEAWGAECATRYADESGASLDDILPAEDLPEDLAALSALRRRLAGCIGHGLSQAEQDALVGALDLRLEAKRAAVDALCASGTAVTEAERMRTYQLAERRKLLRYGLLEADLPLLYGLRARGFFPLPHLHPDDIAPAQRANGGTSLDALAWRLVGAWSYVKFADEAAEGWLSWGRKHATDASANAWANVAGALRRSDQPNAAREALTEATQRGTTARTEYERACLLAEVAGLPTEAEATFHAAATLDPSDPFPWNGLGNTIAEQSERANEAEAAYHKAIEIDPTYAAPWHNLGNLLAKQPERTDEAEAAYRQAIEIDPALASPWSNLGSLLAGQPRRINEAEAAYRKAIEIDPSDRGSWINLAFLLAEQTKRTDEAVAAYQKVIEIDPNDSWATGHLGLLQAEKGDLEAAEASIKRAVTVSLETELHEFWQAQLDRLHARRSTIAATRALSVGSFADTRAALDKLLADAADLPTALASQAFVERFLAPLLANPTQAASVLGLLHGLGYDRHARPLLLAFEAAIDGKPELLDALEPETRNAAKRMYERLTKAAKR</sequence>
<dbReference type="AlphaFoldDB" id="A0A4Y4CRI0"/>
<evidence type="ECO:0000313" key="2">
    <source>
        <dbReference type="EMBL" id="GEC95528.1"/>
    </source>
</evidence>
<dbReference type="Pfam" id="PF13181">
    <property type="entry name" value="TPR_8"/>
    <property type="match status" value="2"/>
</dbReference>
<dbReference type="RefSeq" id="WP_170182923.1">
    <property type="nucleotide sequence ID" value="NZ_BJNV01000022.1"/>
</dbReference>
<dbReference type="EMBL" id="BJNV01000022">
    <property type="protein sequence ID" value="GEC95528.1"/>
    <property type="molecule type" value="Genomic_DNA"/>
</dbReference>
<dbReference type="Gene3D" id="1.25.40.10">
    <property type="entry name" value="Tetratricopeptide repeat domain"/>
    <property type="match status" value="3"/>
</dbReference>
<dbReference type="InterPro" id="IPR011990">
    <property type="entry name" value="TPR-like_helical_dom_sf"/>
</dbReference>
<dbReference type="Pfam" id="PF13431">
    <property type="entry name" value="TPR_17"/>
    <property type="match status" value="1"/>
</dbReference>
<dbReference type="InterPro" id="IPR041664">
    <property type="entry name" value="AAA_16"/>
</dbReference>
<comment type="caution">
    <text evidence="2">The sequence shown here is derived from an EMBL/GenBank/DDBJ whole genome shotgun (WGS) entry which is preliminary data.</text>
</comment>
<dbReference type="InterPro" id="IPR019734">
    <property type="entry name" value="TPR_rpt"/>
</dbReference>